<dbReference type="SMART" id="SM00822">
    <property type="entry name" value="PKS_KR"/>
    <property type="match status" value="1"/>
</dbReference>
<dbReference type="InterPro" id="IPR036291">
    <property type="entry name" value="NAD(P)-bd_dom_sf"/>
</dbReference>
<gene>
    <name evidence="5" type="ORF">So717_30600</name>
</gene>
<dbReference type="GO" id="GO:0050038">
    <property type="term" value="F:L-xylulose reductase (NADPH) activity"/>
    <property type="evidence" value="ECO:0007669"/>
    <property type="project" value="TreeGrafter"/>
</dbReference>
<dbReference type="RefSeq" id="WP_159978907.1">
    <property type="nucleotide sequence ID" value="NZ_BLIV01000006.1"/>
</dbReference>
<dbReference type="PROSITE" id="PS51257">
    <property type="entry name" value="PROKAR_LIPOPROTEIN"/>
    <property type="match status" value="1"/>
</dbReference>
<dbReference type="SUPFAM" id="SSF51735">
    <property type="entry name" value="NAD(P)-binding Rossmann-fold domains"/>
    <property type="match status" value="1"/>
</dbReference>
<comment type="caution">
    <text evidence="5">The sequence shown here is derived from an EMBL/GenBank/DDBJ whole genome shotgun (WGS) entry which is preliminary data.</text>
</comment>
<feature type="domain" description="Ketoreductase" evidence="4">
    <location>
        <begin position="15"/>
        <end position="179"/>
    </location>
</feature>
<reference evidence="5 6" key="1">
    <citation type="submission" date="2019-12" db="EMBL/GenBank/DDBJ databases">
        <title>Roseobacter cerasinus sp. nov., isolated from seawater around aquaculture.</title>
        <authorList>
            <person name="Muramatsu S."/>
            <person name="Takabe Y."/>
            <person name="Mori K."/>
            <person name="Takaichi S."/>
            <person name="Hanada S."/>
        </authorList>
    </citation>
    <scope>NUCLEOTIDE SEQUENCE [LARGE SCALE GENOMIC DNA]</scope>
    <source>
        <strain evidence="5 6">AI77</strain>
    </source>
</reference>
<keyword evidence="3" id="KW-0521">NADP</keyword>
<dbReference type="Proteomes" id="UP000436522">
    <property type="component" value="Unassembled WGS sequence"/>
</dbReference>
<dbReference type="AlphaFoldDB" id="A0A640VTX8"/>
<dbReference type="Pfam" id="PF13561">
    <property type="entry name" value="adh_short_C2"/>
    <property type="match status" value="1"/>
</dbReference>
<dbReference type="PRINTS" id="PR00081">
    <property type="entry name" value="GDHRDH"/>
</dbReference>
<dbReference type="EMBL" id="BLIV01000006">
    <property type="protein sequence ID" value="GFE51307.1"/>
    <property type="molecule type" value="Genomic_DNA"/>
</dbReference>
<evidence type="ECO:0000259" key="4">
    <source>
        <dbReference type="SMART" id="SM00822"/>
    </source>
</evidence>
<evidence type="ECO:0000313" key="5">
    <source>
        <dbReference type="EMBL" id="GFE51307.1"/>
    </source>
</evidence>
<proteinExistence type="inferred from homology"/>
<evidence type="ECO:0000256" key="3">
    <source>
        <dbReference type="ARBA" id="ARBA00022857"/>
    </source>
</evidence>
<dbReference type="OrthoDB" id="7255009at2"/>
<dbReference type="GO" id="GO:0006006">
    <property type="term" value="P:glucose metabolic process"/>
    <property type="evidence" value="ECO:0007669"/>
    <property type="project" value="TreeGrafter"/>
</dbReference>
<evidence type="ECO:0000313" key="6">
    <source>
        <dbReference type="Proteomes" id="UP000436522"/>
    </source>
</evidence>
<dbReference type="GO" id="GO:0005997">
    <property type="term" value="P:xylulose metabolic process"/>
    <property type="evidence" value="ECO:0007669"/>
    <property type="project" value="TreeGrafter"/>
</dbReference>
<dbReference type="InterPro" id="IPR020904">
    <property type="entry name" value="Sc_DH/Rdtase_CS"/>
</dbReference>
<dbReference type="Gene3D" id="3.40.50.720">
    <property type="entry name" value="NAD(P)-binding Rossmann-like Domain"/>
    <property type="match status" value="1"/>
</dbReference>
<sequence>MTPLPRTPSFDLTGKRALVTGASSGIGLGCAVALAEAGAHVVCAARRAEVLQEAVGAMAAQGWSAEAMPLDQSDVAAMSAAFEAPFDIVVNSAGLARHAPAIETTPEDYDAVMNLNLRGAYFLSARAAKALIADGKPGSIIHISSQMGHVGGVDRAVYCASKHGLEGMVKAMAIEWGKAGIRINTICPTFIRTPLSAVTFDNPERLAWIMEKIKLPRVGEVEDIMGAVLFLASDASAMVTGTSMLIDGGWTAG</sequence>
<organism evidence="5 6">
    <name type="scientific">Roseobacter cerasinus</name>
    <dbReference type="NCBI Taxonomy" id="2602289"/>
    <lineage>
        <taxon>Bacteria</taxon>
        <taxon>Pseudomonadati</taxon>
        <taxon>Pseudomonadota</taxon>
        <taxon>Alphaproteobacteria</taxon>
        <taxon>Rhodobacterales</taxon>
        <taxon>Roseobacteraceae</taxon>
        <taxon>Roseobacter</taxon>
    </lineage>
</organism>
<dbReference type="GO" id="GO:0004090">
    <property type="term" value="F:carbonyl reductase (NADPH) activity"/>
    <property type="evidence" value="ECO:0007669"/>
    <property type="project" value="TreeGrafter"/>
</dbReference>
<protein>
    <submittedName>
        <fullName evidence="5">3-oxoacyl-ACP reductase</fullName>
    </submittedName>
</protein>
<dbReference type="PANTHER" id="PTHR44252">
    <property type="entry name" value="D-ERYTHRULOSE REDUCTASE"/>
    <property type="match status" value="1"/>
</dbReference>
<dbReference type="InterPro" id="IPR002347">
    <property type="entry name" value="SDR_fam"/>
</dbReference>
<dbReference type="InterPro" id="IPR051737">
    <property type="entry name" value="L-xylulose/Carbonyl_redctase"/>
</dbReference>
<dbReference type="PROSITE" id="PS00061">
    <property type="entry name" value="ADH_SHORT"/>
    <property type="match status" value="1"/>
</dbReference>
<dbReference type="FunFam" id="3.40.50.720:FF:000084">
    <property type="entry name" value="Short-chain dehydrogenase reductase"/>
    <property type="match status" value="1"/>
</dbReference>
<accession>A0A640VTX8</accession>
<keyword evidence="6" id="KW-1185">Reference proteome</keyword>
<evidence type="ECO:0000256" key="1">
    <source>
        <dbReference type="ARBA" id="ARBA00006484"/>
    </source>
</evidence>
<evidence type="ECO:0000256" key="2">
    <source>
        <dbReference type="ARBA" id="ARBA00011881"/>
    </source>
</evidence>
<dbReference type="PANTHER" id="PTHR44252:SF3">
    <property type="entry name" value="D-ERYTHRULOSE REDUCTASE-RELATED"/>
    <property type="match status" value="1"/>
</dbReference>
<dbReference type="PRINTS" id="PR00080">
    <property type="entry name" value="SDRFAMILY"/>
</dbReference>
<dbReference type="InterPro" id="IPR057326">
    <property type="entry name" value="KR_dom"/>
</dbReference>
<comment type="subunit">
    <text evidence="2">Homotetramer.</text>
</comment>
<comment type="similarity">
    <text evidence="1">Belongs to the short-chain dehydrogenases/reductases (SDR) family.</text>
</comment>
<name>A0A640VTX8_9RHOB</name>